<keyword evidence="1" id="KW-0732">Signal</keyword>
<proteinExistence type="predicted"/>
<dbReference type="EMBL" id="JAWCUA010000003">
    <property type="protein sequence ID" value="MDU0112117.1"/>
    <property type="molecule type" value="Genomic_DNA"/>
</dbReference>
<feature type="signal peptide" evidence="1">
    <location>
        <begin position="1"/>
        <end position="22"/>
    </location>
</feature>
<dbReference type="Gene3D" id="3.40.190.10">
    <property type="entry name" value="Periplasmic binding protein-like II"/>
    <property type="match status" value="2"/>
</dbReference>
<organism evidence="2 3">
    <name type="scientific">Psychrosphaera aquimarina</name>
    <dbReference type="NCBI Taxonomy" id="2044854"/>
    <lineage>
        <taxon>Bacteria</taxon>
        <taxon>Pseudomonadati</taxon>
        <taxon>Pseudomonadota</taxon>
        <taxon>Gammaproteobacteria</taxon>
        <taxon>Alteromonadales</taxon>
        <taxon>Pseudoalteromonadaceae</taxon>
        <taxon>Psychrosphaera</taxon>
    </lineage>
</organism>
<name>A0ABU3QXH4_9GAMM</name>
<evidence type="ECO:0000256" key="1">
    <source>
        <dbReference type="SAM" id="SignalP"/>
    </source>
</evidence>
<reference evidence="2 3" key="1">
    <citation type="submission" date="2023-10" db="EMBL/GenBank/DDBJ databases">
        <title>Psychrosphaera aquimaarina strain SW33 isolated from seawater.</title>
        <authorList>
            <person name="Bayburt H."/>
            <person name="Kim J.M."/>
            <person name="Choi B.J."/>
            <person name="Jeon C.O."/>
        </authorList>
    </citation>
    <scope>NUCLEOTIDE SEQUENCE [LARGE SCALE GENOMIC DNA]</scope>
    <source>
        <strain evidence="2 3">KCTC 52743</strain>
    </source>
</reference>
<keyword evidence="3" id="KW-1185">Reference proteome</keyword>
<dbReference type="PROSITE" id="PS51257">
    <property type="entry name" value="PROKAR_LIPOPROTEIN"/>
    <property type="match status" value="1"/>
</dbReference>
<evidence type="ECO:0000313" key="3">
    <source>
        <dbReference type="Proteomes" id="UP001257914"/>
    </source>
</evidence>
<protein>
    <submittedName>
        <fullName evidence="2">Transporter substrate-binding domain-containing protein</fullName>
    </submittedName>
</protein>
<gene>
    <name evidence="2" type="ORF">RT723_03695</name>
</gene>
<sequence length="262" mass="29849">MLRNITYIVLSCSLFFTSCIQAKSLNIASDIWCPYICNDKNLPGILIEVLTEIAKVKNIPMNFNIIPLSRSLIMAKRSEIDIVLAITKSHIQEYKLQKSVLYYGGWYNDFYINSQDKWMLNNPQDIDNFLKSGQVLGLIKGYDYGRTINNFIIKYPNSIYQATGNSPLITSIKMLQKGRIAALLDSRFNVEYEMNKFNIVDIRHAGSEGDFVPLFLGYSPKVGIDIIEDVDDGFLFITNNGTFDQILKKYGVSNWHAQGPLK</sequence>
<evidence type="ECO:0000313" key="2">
    <source>
        <dbReference type="EMBL" id="MDU0112117.1"/>
    </source>
</evidence>
<dbReference type="Proteomes" id="UP001257914">
    <property type="component" value="Unassembled WGS sequence"/>
</dbReference>
<dbReference type="SUPFAM" id="SSF53850">
    <property type="entry name" value="Periplasmic binding protein-like II"/>
    <property type="match status" value="1"/>
</dbReference>
<feature type="chain" id="PRO_5045607685" evidence="1">
    <location>
        <begin position="23"/>
        <end position="262"/>
    </location>
</feature>
<accession>A0ABU3QXH4</accession>
<comment type="caution">
    <text evidence="2">The sequence shown here is derived from an EMBL/GenBank/DDBJ whole genome shotgun (WGS) entry which is preliminary data.</text>
</comment>
<dbReference type="RefSeq" id="WP_315945924.1">
    <property type="nucleotide sequence ID" value="NZ_JAWCUA010000003.1"/>
</dbReference>